<keyword evidence="4 6" id="KW-0067">ATP-binding</keyword>
<dbReference type="PROSITE" id="PS50893">
    <property type="entry name" value="ABC_TRANSPORTER_2"/>
    <property type="match status" value="1"/>
</dbReference>
<dbReference type="InterPro" id="IPR017871">
    <property type="entry name" value="ABC_transporter-like_CS"/>
</dbReference>
<dbReference type="GO" id="GO:0005524">
    <property type="term" value="F:ATP binding"/>
    <property type="evidence" value="ECO:0007669"/>
    <property type="project" value="UniProtKB-KW"/>
</dbReference>
<dbReference type="FunFam" id="3.40.50.300:FF:000016">
    <property type="entry name" value="Oligopeptide ABC transporter ATP-binding component"/>
    <property type="match status" value="1"/>
</dbReference>
<comment type="similarity">
    <text evidence="1">Belongs to the ABC transporter superfamily.</text>
</comment>
<keyword evidence="3" id="KW-0547">Nucleotide-binding</keyword>
<gene>
    <name evidence="6" type="ORF">HMPREF1863_00606</name>
</gene>
<evidence type="ECO:0000313" key="7">
    <source>
        <dbReference type="Proteomes" id="UP000070442"/>
    </source>
</evidence>
<dbReference type="GO" id="GO:0016887">
    <property type="term" value="F:ATP hydrolysis activity"/>
    <property type="evidence" value="ECO:0007669"/>
    <property type="project" value="InterPro"/>
</dbReference>
<evidence type="ECO:0000256" key="1">
    <source>
        <dbReference type="ARBA" id="ARBA00005417"/>
    </source>
</evidence>
<keyword evidence="7" id="KW-1185">Reference proteome</keyword>
<dbReference type="Proteomes" id="UP000070442">
    <property type="component" value="Unassembled WGS sequence"/>
</dbReference>
<dbReference type="PANTHER" id="PTHR43776">
    <property type="entry name" value="TRANSPORT ATP-BINDING PROTEIN"/>
    <property type="match status" value="1"/>
</dbReference>
<evidence type="ECO:0000256" key="2">
    <source>
        <dbReference type="ARBA" id="ARBA00022448"/>
    </source>
</evidence>
<proteinExistence type="inferred from homology"/>
<feature type="domain" description="ABC transporter" evidence="5">
    <location>
        <begin position="16"/>
        <end position="257"/>
    </location>
</feature>
<reference evidence="7" key="1">
    <citation type="submission" date="2016-01" db="EMBL/GenBank/DDBJ databases">
        <authorList>
            <person name="Mitreva M."/>
            <person name="Pepin K.H."/>
            <person name="Mihindukulasuriya K.A."/>
            <person name="Fulton R."/>
            <person name="Fronick C."/>
            <person name="O'Laughlin M."/>
            <person name="Miner T."/>
            <person name="Herter B."/>
            <person name="Rosa B.A."/>
            <person name="Cordes M."/>
            <person name="Tomlinson C."/>
            <person name="Wollam A."/>
            <person name="Palsikar V.B."/>
            <person name="Mardis E.R."/>
            <person name="Wilson R.K."/>
        </authorList>
    </citation>
    <scope>NUCLEOTIDE SEQUENCE [LARGE SCALE GENOMIC DNA]</scope>
    <source>
        <strain evidence="7">DNF00729</strain>
    </source>
</reference>
<dbReference type="RefSeq" id="WP_068367172.1">
    <property type="nucleotide sequence ID" value="NZ_CALTYF010000006.1"/>
</dbReference>
<dbReference type="AlphaFoldDB" id="A0A134AI73"/>
<dbReference type="InterPro" id="IPR003593">
    <property type="entry name" value="AAA+_ATPase"/>
</dbReference>
<dbReference type="EMBL" id="LSDG01000019">
    <property type="protein sequence ID" value="KXB67416.1"/>
    <property type="molecule type" value="Genomic_DNA"/>
</dbReference>
<dbReference type="InterPro" id="IPR003439">
    <property type="entry name" value="ABC_transporter-like_ATP-bd"/>
</dbReference>
<organism evidence="6 7">
    <name type="scientific">Aedoeadaptatus coxii</name>
    <dbReference type="NCBI Taxonomy" id="755172"/>
    <lineage>
        <taxon>Bacteria</taxon>
        <taxon>Bacillati</taxon>
        <taxon>Bacillota</taxon>
        <taxon>Tissierellia</taxon>
        <taxon>Tissierellales</taxon>
        <taxon>Peptoniphilaceae</taxon>
        <taxon>Aedoeadaptatus</taxon>
    </lineage>
</organism>
<evidence type="ECO:0000259" key="5">
    <source>
        <dbReference type="PROSITE" id="PS50893"/>
    </source>
</evidence>
<dbReference type="InterPro" id="IPR050319">
    <property type="entry name" value="ABC_transp_ATP-bind"/>
</dbReference>
<name>A0A134AI73_9FIRM</name>
<protein>
    <submittedName>
        <fullName evidence="6">Oligopeptide ABC transporter, ATP-binding protein OppF</fullName>
    </submittedName>
</protein>
<dbReference type="InterPro" id="IPR027417">
    <property type="entry name" value="P-loop_NTPase"/>
</dbReference>
<evidence type="ECO:0000256" key="4">
    <source>
        <dbReference type="ARBA" id="ARBA00022840"/>
    </source>
</evidence>
<dbReference type="Pfam" id="PF00005">
    <property type="entry name" value="ABC_tran"/>
    <property type="match status" value="1"/>
</dbReference>
<dbReference type="GO" id="GO:0055085">
    <property type="term" value="P:transmembrane transport"/>
    <property type="evidence" value="ECO:0007669"/>
    <property type="project" value="UniProtKB-ARBA"/>
</dbReference>
<evidence type="ECO:0000313" key="6">
    <source>
        <dbReference type="EMBL" id="KXB67416.1"/>
    </source>
</evidence>
<accession>A0A134AI73</accession>
<dbReference type="Gene3D" id="3.40.50.300">
    <property type="entry name" value="P-loop containing nucleotide triphosphate hydrolases"/>
    <property type="match status" value="1"/>
</dbReference>
<dbReference type="STRING" id="755172.HMPREF1863_00606"/>
<sequence length="268" mass="29957">MNKLLEVNHLVQEFPVGKKNIFGQSQKMFRAVDDVSFTLGEKETLGIVGESGSGKSTLARCILGLYGKAKGSILYKGKDVLKADGKELKAIRRDVQMIFQDPYSSLNPQMSAREIVMEPLINLNGDLDRAEIRRRAEETLSLCGLSETHFGRFPHEFSGGQRQRIGIARALVVEPTLILADEPTSALDVSIQAQIINLLEELQEERNLSYLFISHDIAVVEHISDRIGVMYHGKLVEINDRDSIMKSPQEDYTKKLLSAVPPLDPHCK</sequence>
<dbReference type="SMART" id="SM00382">
    <property type="entry name" value="AAA"/>
    <property type="match status" value="1"/>
</dbReference>
<comment type="caution">
    <text evidence="6">The sequence shown here is derived from an EMBL/GenBank/DDBJ whole genome shotgun (WGS) entry which is preliminary data.</text>
</comment>
<dbReference type="PROSITE" id="PS00211">
    <property type="entry name" value="ABC_TRANSPORTER_1"/>
    <property type="match status" value="1"/>
</dbReference>
<dbReference type="CDD" id="cd03257">
    <property type="entry name" value="ABC_NikE_OppD_transporters"/>
    <property type="match status" value="1"/>
</dbReference>
<dbReference type="SUPFAM" id="SSF52540">
    <property type="entry name" value="P-loop containing nucleoside triphosphate hydrolases"/>
    <property type="match status" value="1"/>
</dbReference>
<evidence type="ECO:0000256" key="3">
    <source>
        <dbReference type="ARBA" id="ARBA00022741"/>
    </source>
</evidence>
<keyword evidence="2" id="KW-0813">Transport</keyword>
<dbReference type="PATRIC" id="fig|755172.3.peg.578"/>